<reference evidence="3" key="1">
    <citation type="journal article" date="2019" name="Int. J. Syst. Evol. Microbiol.">
        <title>The Global Catalogue of Microorganisms (GCM) 10K type strain sequencing project: providing services to taxonomists for standard genome sequencing and annotation.</title>
        <authorList>
            <consortium name="The Broad Institute Genomics Platform"/>
            <consortium name="The Broad Institute Genome Sequencing Center for Infectious Disease"/>
            <person name="Wu L."/>
            <person name="Ma J."/>
        </authorList>
    </citation>
    <scope>NUCLEOTIDE SEQUENCE [LARGE SCALE GENOMIC DNA]</scope>
    <source>
        <strain evidence="3">CGMCC 4.7349</strain>
    </source>
</reference>
<dbReference type="EMBL" id="BMNG01000004">
    <property type="protein sequence ID" value="GGO41391.1"/>
    <property type="molecule type" value="Genomic_DNA"/>
</dbReference>
<organism evidence="2 3">
    <name type="scientific">Streptomyces lasiicapitis</name>
    <dbReference type="NCBI Taxonomy" id="1923961"/>
    <lineage>
        <taxon>Bacteria</taxon>
        <taxon>Bacillati</taxon>
        <taxon>Actinomycetota</taxon>
        <taxon>Actinomycetes</taxon>
        <taxon>Kitasatosporales</taxon>
        <taxon>Streptomycetaceae</taxon>
        <taxon>Streptomyces</taxon>
    </lineage>
</organism>
<evidence type="ECO:0000256" key="1">
    <source>
        <dbReference type="SAM" id="MobiDB-lite"/>
    </source>
</evidence>
<feature type="compositionally biased region" description="Low complexity" evidence="1">
    <location>
        <begin position="71"/>
        <end position="84"/>
    </location>
</feature>
<protein>
    <recommendedName>
        <fullName evidence="4">Secreted protein</fullName>
    </recommendedName>
</protein>
<evidence type="ECO:0008006" key="4">
    <source>
        <dbReference type="Google" id="ProtNLM"/>
    </source>
</evidence>
<sequence length="91" mass="9214">MQITATVWVPGLTFCQEAVVPVSCTCRPEAKLALPLLISDPLPPPGHAVVVTVTVEPLAVTVIPVAATADGAASASGSATAATARPERRDI</sequence>
<name>A0ABQ2LP72_9ACTN</name>
<comment type="caution">
    <text evidence="2">The sequence shown here is derived from an EMBL/GenBank/DDBJ whole genome shotgun (WGS) entry which is preliminary data.</text>
</comment>
<keyword evidence="3" id="KW-1185">Reference proteome</keyword>
<evidence type="ECO:0000313" key="2">
    <source>
        <dbReference type="EMBL" id="GGO41391.1"/>
    </source>
</evidence>
<dbReference type="Proteomes" id="UP000656881">
    <property type="component" value="Unassembled WGS sequence"/>
</dbReference>
<proteinExistence type="predicted"/>
<gene>
    <name evidence="2" type="ORF">GCM10012286_21170</name>
</gene>
<accession>A0ABQ2LP72</accession>
<feature type="region of interest" description="Disordered" evidence="1">
    <location>
        <begin position="71"/>
        <end position="91"/>
    </location>
</feature>
<evidence type="ECO:0000313" key="3">
    <source>
        <dbReference type="Proteomes" id="UP000656881"/>
    </source>
</evidence>